<proteinExistence type="predicted"/>
<dbReference type="Proteomes" id="UP000053620">
    <property type="component" value="Unassembled WGS sequence"/>
</dbReference>
<feature type="non-terminal residue" evidence="1">
    <location>
        <position position="1"/>
    </location>
</feature>
<protein>
    <submittedName>
        <fullName evidence="1">Uncharacterized protein</fullName>
    </submittedName>
</protein>
<accession>A0A094KAQ9</accession>
<keyword evidence="2" id="KW-1185">Reference proteome</keyword>
<evidence type="ECO:0000313" key="2">
    <source>
        <dbReference type="Proteomes" id="UP000053620"/>
    </source>
</evidence>
<dbReference type="AlphaFoldDB" id="A0A094KAQ9"/>
<gene>
    <name evidence="1" type="ORF">N321_02862</name>
</gene>
<name>A0A094KAQ9_ANTCR</name>
<dbReference type="EMBL" id="KL344615">
    <property type="protein sequence ID" value="KFZ55041.1"/>
    <property type="molecule type" value="Genomic_DNA"/>
</dbReference>
<sequence length="43" mass="5092">DIRRKFFTQRLVRHWHRLPREAVDAPSLEAFKARMDGALSSLI</sequence>
<organism evidence="1 2">
    <name type="scientific">Antrostomus carolinensis</name>
    <name type="common">Chuck-will's-widow</name>
    <name type="synonym">Caprimulgus carolinensis</name>
    <dbReference type="NCBI Taxonomy" id="279965"/>
    <lineage>
        <taxon>Eukaryota</taxon>
        <taxon>Metazoa</taxon>
        <taxon>Chordata</taxon>
        <taxon>Craniata</taxon>
        <taxon>Vertebrata</taxon>
        <taxon>Euteleostomi</taxon>
        <taxon>Archelosauria</taxon>
        <taxon>Archosauria</taxon>
        <taxon>Dinosauria</taxon>
        <taxon>Saurischia</taxon>
        <taxon>Theropoda</taxon>
        <taxon>Coelurosauria</taxon>
        <taxon>Aves</taxon>
        <taxon>Neognathae</taxon>
        <taxon>Neoaves</taxon>
        <taxon>Strisores</taxon>
        <taxon>Caprimulgiformes</taxon>
        <taxon>Caprimulgidae</taxon>
        <taxon>Antrostomus</taxon>
    </lineage>
</organism>
<evidence type="ECO:0000313" key="1">
    <source>
        <dbReference type="EMBL" id="KFZ55041.1"/>
    </source>
</evidence>
<reference evidence="1 2" key="1">
    <citation type="submission" date="2014-04" db="EMBL/GenBank/DDBJ databases">
        <title>Genome evolution of avian class.</title>
        <authorList>
            <person name="Zhang G."/>
            <person name="Li C."/>
        </authorList>
    </citation>
    <scope>NUCLEOTIDE SEQUENCE [LARGE SCALE GENOMIC DNA]</scope>
    <source>
        <strain evidence="1">BGI_N321</strain>
    </source>
</reference>
<feature type="non-terminal residue" evidence="1">
    <location>
        <position position="43"/>
    </location>
</feature>